<dbReference type="PANTHER" id="PTHR11588">
    <property type="entry name" value="TUBULIN"/>
    <property type="match status" value="1"/>
</dbReference>
<dbReference type="Gene3D" id="3.40.50.1440">
    <property type="entry name" value="Tubulin/FtsZ, GTPase domain"/>
    <property type="match status" value="1"/>
</dbReference>
<evidence type="ECO:0000256" key="1">
    <source>
        <dbReference type="ARBA" id="ARBA00001946"/>
    </source>
</evidence>
<evidence type="ECO:0000256" key="2">
    <source>
        <dbReference type="ARBA" id="ARBA00009636"/>
    </source>
</evidence>
<evidence type="ECO:0000256" key="3">
    <source>
        <dbReference type="ARBA" id="ARBA00022701"/>
    </source>
</evidence>
<dbReference type="SUPFAM" id="SSF55307">
    <property type="entry name" value="Tubulin C-terminal domain-like"/>
    <property type="match status" value="1"/>
</dbReference>
<dbReference type="PROSITE" id="PS00227">
    <property type="entry name" value="TUBULIN"/>
    <property type="match status" value="1"/>
</dbReference>
<keyword evidence="10" id="KW-1185">Reference proteome</keyword>
<keyword evidence="4 6" id="KW-0547">Nucleotide-binding</keyword>
<gene>
    <name evidence="9" type="ORF">CLODIP_2_CD02363</name>
</gene>
<evidence type="ECO:0000259" key="8">
    <source>
        <dbReference type="SMART" id="SM00865"/>
    </source>
</evidence>
<feature type="domain" description="Tubulin/FtsZ 2-layer sandwich" evidence="8">
    <location>
        <begin position="247"/>
        <end position="385"/>
    </location>
</feature>
<dbReference type="SUPFAM" id="SSF52490">
    <property type="entry name" value="Tubulin nucleotide-binding domain-like"/>
    <property type="match status" value="1"/>
</dbReference>
<dbReference type="Gene3D" id="3.30.1330.20">
    <property type="entry name" value="Tubulin/FtsZ, C-terminal domain"/>
    <property type="match status" value="1"/>
</dbReference>
<comment type="caution">
    <text evidence="9">The sequence shown here is derived from an EMBL/GenBank/DDBJ whole genome shotgun (WGS) entry which is preliminary data.</text>
</comment>
<accession>A0A8S1D197</accession>
<evidence type="ECO:0000256" key="5">
    <source>
        <dbReference type="ARBA" id="ARBA00023134"/>
    </source>
</evidence>
<evidence type="ECO:0000256" key="4">
    <source>
        <dbReference type="ARBA" id="ARBA00022741"/>
    </source>
</evidence>
<dbReference type="InterPro" id="IPR018316">
    <property type="entry name" value="Tubulin/FtsZ_2-layer-sand-dom"/>
</dbReference>
<dbReference type="InterPro" id="IPR008280">
    <property type="entry name" value="Tub_FtsZ_C"/>
</dbReference>
<dbReference type="PRINTS" id="PR01163">
    <property type="entry name" value="BETATUBULIN"/>
</dbReference>
<dbReference type="GO" id="GO:0007017">
    <property type="term" value="P:microtubule-based process"/>
    <property type="evidence" value="ECO:0007669"/>
    <property type="project" value="InterPro"/>
</dbReference>
<dbReference type="InterPro" id="IPR002453">
    <property type="entry name" value="Beta_tubulin"/>
</dbReference>
<comment type="subunit">
    <text evidence="6">Dimer of alpha and beta chains. A typical microtubule is a hollow water-filled tube with an outer diameter of 25 nm and an inner diameter of 15 nM. Alpha-beta heterodimers associate head-to-tail to form protofilaments running lengthwise along the microtubule wall with the beta-tubulin subunit facing the microtubule plus end conferring a structural polarity. Microtubules usually have 13 protofilaments but different protofilament numbers can be found in some organisms and specialized cells.</text>
</comment>
<dbReference type="OrthoDB" id="10249382at2759"/>
<dbReference type="PRINTS" id="PR01161">
    <property type="entry name" value="TUBULIN"/>
</dbReference>
<evidence type="ECO:0000256" key="6">
    <source>
        <dbReference type="RuleBase" id="RU000352"/>
    </source>
</evidence>
<dbReference type="Pfam" id="PF00091">
    <property type="entry name" value="Tubulin"/>
    <property type="match status" value="1"/>
</dbReference>
<comment type="similarity">
    <text evidence="2 6">Belongs to the tubulin family.</text>
</comment>
<evidence type="ECO:0000313" key="10">
    <source>
        <dbReference type="Proteomes" id="UP000494165"/>
    </source>
</evidence>
<dbReference type="Gene3D" id="1.10.287.600">
    <property type="entry name" value="Helix hairpin bin"/>
    <property type="match status" value="1"/>
</dbReference>
<dbReference type="SMART" id="SM00864">
    <property type="entry name" value="Tubulin"/>
    <property type="match status" value="1"/>
</dbReference>
<dbReference type="GO" id="GO:0005200">
    <property type="term" value="F:structural constituent of cytoskeleton"/>
    <property type="evidence" value="ECO:0007669"/>
    <property type="project" value="InterPro"/>
</dbReference>
<keyword evidence="5 6" id="KW-0342">GTP-binding</keyword>
<sequence>MKRGIVQIMAGQCGNSIGAEYWKQIAAEHGIDLHGKQVGSVEQLGNGASVFRLAPDVERHIARAILVDLEPGVVEAVRSGAAGQLFQPANIVNGQSGAGNNWARGHYTEGAELVESVLDAARHEADDCDVLQGFQLVHSLGGGTGSGLGTLLISKLKEEYPDRIFNSFSVAPSAKVSDIVVEPYNAIFTLSELIENSDGTFLIDNDALYNICHRTYDRINPSYADLNGLVAQTMAGITASLRFPGQLNSDLRKLAMNLVPFPRLHFYVSGFAPLIRAEEEEFRSRCSVRELMHQLTVGRNFLVDCDPNHGRYLTMAAMIRGDFSMHEIETEFSSMQLKHSAAFVPWVPNNVTISSCAIPPIGHARSATVIGNNSAVAEVFRRLLQQFQAMFAKKAYLHWFTGEGMDVQEFVEAAKNVQDLVSEYQQRGEMDFDDYVDNGIVEEETIE</sequence>
<dbReference type="InterPro" id="IPR037103">
    <property type="entry name" value="Tubulin/FtsZ-like_C"/>
</dbReference>
<dbReference type="GO" id="GO:0005525">
    <property type="term" value="F:GTP binding"/>
    <property type="evidence" value="ECO:0007669"/>
    <property type="project" value="UniProtKB-UniRule"/>
</dbReference>
<dbReference type="InterPro" id="IPR036525">
    <property type="entry name" value="Tubulin/FtsZ_GTPase_sf"/>
</dbReference>
<dbReference type="Pfam" id="PF03953">
    <property type="entry name" value="Tubulin_C"/>
    <property type="match status" value="1"/>
</dbReference>
<comment type="cofactor">
    <cofactor evidence="1">
        <name>Mg(2+)</name>
        <dbReference type="ChEBI" id="CHEBI:18420"/>
    </cofactor>
</comment>
<keyword evidence="3 6" id="KW-0493">Microtubule</keyword>
<name>A0A8S1D197_9INSE</name>
<dbReference type="GO" id="GO:0005874">
    <property type="term" value="C:microtubule"/>
    <property type="evidence" value="ECO:0007669"/>
    <property type="project" value="UniProtKB-KW"/>
</dbReference>
<protein>
    <recommendedName>
        <fullName evidence="6">Tubulin beta chain</fullName>
    </recommendedName>
</protein>
<evidence type="ECO:0000259" key="7">
    <source>
        <dbReference type="SMART" id="SM00864"/>
    </source>
</evidence>
<dbReference type="InterPro" id="IPR023123">
    <property type="entry name" value="Tubulin_C"/>
</dbReference>
<dbReference type="GO" id="GO:0003924">
    <property type="term" value="F:GTPase activity"/>
    <property type="evidence" value="ECO:0007669"/>
    <property type="project" value="InterPro"/>
</dbReference>
<dbReference type="InterPro" id="IPR017975">
    <property type="entry name" value="Tubulin_CS"/>
</dbReference>
<feature type="domain" description="Tubulin/FtsZ GTPase" evidence="7">
    <location>
        <begin position="47"/>
        <end position="245"/>
    </location>
</feature>
<dbReference type="SMART" id="SM00865">
    <property type="entry name" value="Tubulin_C"/>
    <property type="match status" value="1"/>
</dbReference>
<organism evidence="9 10">
    <name type="scientific">Cloeon dipterum</name>
    <dbReference type="NCBI Taxonomy" id="197152"/>
    <lineage>
        <taxon>Eukaryota</taxon>
        <taxon>Metazoa</taxon>
        <taxon>Ecdysozoa</taxon>
        <taxon>Arthropoda</taxon>
        <taxon>Hexapoda</taxon>
        <taxon>Insecta</taxon>
        <taxon>Pterygota</taxon>
        <taxon>Palaeoptera</taxon>
        <taxon>Ephemeroptera</taxon>
        <taxon>Pisciforma</taxon>
        <taxon>Baetidae</taxon>
        <taxon>Cloeon</taxon>
    </lineage>
</organism>
<proteinExistence type="inferred from homology"/>
<dbReference type="Proteomes" id="UP000494165">
    <property type="component" value="Unassembled WGS sequence"/>
</dbReference>
<dbReference type="EMBL" id="CADEPI010000091">
    <property type="protein sequence ID" value="CAB3373875.1"/>
    <property type="molecule type" value="Genomic_DNA"/>
</dbReference>
<reference evidence="9 10" key="1">
    <citation type="submission" date="2020-04" db="EMBL/GenBank/DDBJ databases">
        <authorList>
            <person name="Alioto T."/>
            <person name="Alioto T."/>
            <person name="Gomez Garrido J."/>
        </authorList>
    </citation>
    <scope>NUCLEOTIDE SEQUENCE [LARGE SCALE GENOMIC DNA]</scope>
</reference>
<evidence type="ECO:0000313" key="9">
    <source>
        <dbReference type="EMBL" id="CAB3373875.1"/>
    </source>
</evidence>
<dbReference type="CDD" id="cd02187">
    <property type="entry name" value="beta_tubulin"/>
    <property type="match status" value="1"/>
</dbReference>
<dbReference type="AlphaFoldDB" id="A0A8S1D197"/>
<comment type="function">
    <text evidence="6">Tubulin is the major constituent of microtubules, a cylinder consisting of laterally associated linear protofilaments composed of alpha- and beta-tubulin heterodimers. Microtubules grow by the addition of GTP-tubulin dimers to the microtubule end, where a stabilizing cap forms. Below the cap, tubulin dimers are in GDP-bound state, owing to GTPase activity of alpha-tubulin.</text>
</comment>
<dbReference type="InterPro" id="IPR000217">
    <property type="entry name" value="Tubulin"/>
</dbReference>
<dbReference type="InterPro" id="IPR003008">
    <property type="entry name" value="Tubulin_FtsZ_GTPase"/>
</dbReference>